<comment type="caution">
    <text evidence="1">The sequence shown here is derived from an EMBL/GenBank/DDBJ whole genome shotgun (WGS) entry which is preliminary data.</text>
</comment>
<reference evidence="1 2" key="1">
    <citation type="submission" date="2019-12" db="EMBL/GenBank/DDBJ databases">
        <title>Novel species isolated from a subtropical stream in China.</title>
        <authorList>
            <person name="Lu H."/>
        </authorList>
    </citation>
    <scope>NUCLEOTIDE SEQUENCE [LARGE SCALE GENOMIC DNA]</scope>
    <source>
        <strain evidence="1 2">FT135W</strain>
    </source>
</reference>
<keyword evidence="2" id="KW-1185">Reference proteome</keyword>
<evidence type="ECO:0000313" key="2">
    <source>
        <dbReference type="Proteomes" id="UP000479335"/>
    </source>
</evidence>
<proteinExistence type="predicted"/>
<protein>
    <submittedName>
        <fullName evidence="1">Uncharacterized protein</fullName>
    </submittedName>
</protein>
<gene>
    <name evidence="1" type="ORF">GTP46_27965</name>
</gene>
<dbReference type="Proteomes" id="UP000479335">
    <property type="component" value="Unassembled WGS sequence"/>
</dbReference>
<accession>A0A6L8KHF2</accession>
<evidence type="ECO:0000313" key="1">
    <source>
        <dbReference type="EMBL" id="MYM26470.1"/>
    </source>
</evidence>
<organism evidence="1 2">
    <name type="scientific">Duganella flavida</name>
    <dbReference type="NCBI Taxonomy" id="2692175"/>
    <lineage>
        <taxon>Bacteria</taxon>
        <taxon>Pseudomonadati</taxon>
        <taxon>Pseudomonadota</taxon>
        <taxon>Betaproteobacteria</taxon>
        <taxon>Burkholderiales</taxon>
        <taxon>Oxalobacteraceae</taxon>
        <taxon>Telluria group</taxon>
        <taxon>Duganella</taxon>
    </lineage>
</organism>
<name>A0A6L8KHF2_9BURK</name>
<sequence>MKKTDLLKLLSKYDDDAEILVESIDGGFHDPVIYISSVRARSAAEFTDASTSGYVNGNSTTGFGAVILGTSIGFAKLE</sequence>
<dbReference type="RefSeq" id="WP_161009907.1">
    <property type="nucleotide sequence ID" value="NZ_WWCN01000028.1"/>
</dbReference>
<dbReference type="EMBL" id="WWCN01000028">
    <property type="protein sequence ID" value="MYM26470.1"/>
    <property type="molecule type" value="Genomic_DNA"/>
</dbReference>
<dbReference type="AlphaFoldDB" id="A0A6L8KHF2"/>